<keyword evidence="1" id="KW-0732">Signal</keyword>
<accession>A0AB37Z3U7</accession>
<organism evidence="2 3">
    <name type="scientific">Pseudomonas peli</name>
    <dbReference type="NCBI Taxonomy" id="592361"/>
    <lineage>
        <taxon>Bacteria</taxon>
        <taxon>Pseudomonadati</taxon>
        <taxon>Pseudomonadota</taxon>
        <taxon>Gammaproteobacteria</taxon>
        <taxon>Pseudomonadales</taxon>
        <taxon>Pseudomonadaceae</taxon>
        <taxon>Pseudomonas</taxon>
    </lineage>
</organism>
<evidence type="ECO:0000313" key="3">
    <source>
        <dbReference type="Proteomes" id="UP000242418"/>
    </source>
</evidence>
<name>A0AB37Z3U7_9PSED</name>
<sequence>MPRTLLYVAVALLASGATLAFLLHEPSTANVAVTPSAPLPSALAAAAPSTGLLPFRPFSSPSVAAAGVVASTPVKDVTVQTAAPTDNVIELWDSRSLVPEQQDEMTLYRTNIPVSALGTLAVGKTLQLAVPGRKEPLRATLDETHNTGVAVWSGSVQGGQPEDSLTVVRGQLETHITLATSDKTLSFVVDNATGSTLITDQNELLLRATPDALVTPESTPLQPLPPPTRG</sequence>
<dbReference type="Proteomes" id="UP000242418">
    <property type="component" value="Unassembled WGS sequence"/>
</dbReference>
<dbReference type="EMBL" id="FMTL01000001">
    <property type="protein sequence ID" value="SCW39972.1"/>
    <property type="molecule type" value="Genomic_DNA"/>
</dbReference>
<evidence type="ECO:0000256" key="1">
    <source>
        <dbReference type="SAM" id="SignalP"/>
    </source>
</evidence>
<evidence type="ECO:0008006" key="4">
    <source>
        <dbReference type="Google" id="ProtNLM"/>
    </source>
</evidence>
<dbReference type="RefSeq" id="WP_090248826.1">
    <property type="nucleotide sequence ID" value="NZ_FMTL01000001.1"/>
</dbReference>
<reference evidence="2 3" key="1">
    <citation type="submission" date="2016-10" db="EMBL/GenBank/DDBJ databases">
        <authorList>
            <person name="Varghese N."/>
            <person name="Submissions S."/>
        </authorList>
    </citation>
    <scope>NUCLEOTIDE SEQUENCE [LARGE SCALE GENOMIC DNA]</scope>
    <source>
        <strain evidence="2 3">DSM 17833</strain>
    </source>
</reference>
<proteinExistence type="predicted"/>
<comment type="caution">
    <text evidence="2">The sequence shown here is derived from an EMBL/GenBank/DDBJ whole genome shotgun (WGS) entry which is preliminary data.</text>
</comment>
<gene>
    <name evidence="2" type="ORF">SAMN05216370_0945</name>
</gene>
<keyword evidence="3" id="KW-1185">Reference proteome</keyword>
<protein>
    <recommendedName>
        <fullName evidence="4">Pilus assembly protein CpaB</fullName>
    </recommendedName>
</protein>
<evidence type="ECO:0000313" key="2">
    <source>
        <dbReference type="EMBL" id="SCW39972.1"/>
    </source>
</evidence>
<dbReference type="AlphaFoldDB" id="A0AB37Z3U7"/>
<feature type="signal peptide" evidence="1">
    <location>
        <begin position="1"/>
        <end position="20"/>
    </location>
</feature>
<feature type="chain" id="PRO_5044218271" description="Pilus assembly protein CpaB" evidence="1">
    <location>
        <begin position="21"/>
        <end position="230"/>
    </location>
</feature>